<reference evidence="2" key="1">
    <citation type="submission" date="2020-05" db="EMBL/GenBank/DDBJ databases">
        <authorList>
            <person name="Chiriac C."/>
            <person name="Salcher M."/>
            <person name="Ghai R."/>
            <person name="Kavagutti S V."/>
        </authorList>
    </citation>
    <scope>NUCLEOTIDE SEQUENCE</scope>
</reference>
<keyword evidence="1" id="KW-0472">Membrane</keyword>
<keyword evidence="1" id="KW-0812">Transmembrane</keyword>
<dbReference type="EMBL" id="CAFBPJ010000171">
    <property type="protein sequence ID" value="CAB5026773.1"/>
    <property type="molecule type" value="Genomic_DNA"/>
</dbReference>
<dbReference type="EMBL" id="CAEZXZ010000199">
    <property type="protein sequence ID" value="CAB4714263.1"/>
    <property type="molecule type" value="Genomic_DNA"/>
</dbReference>
<dbReference type="InterPro" id="IPR009937">
    <property type="entry name" value="Phage_holin_3_6"/>
</dbReference>
<evidence type="ECO:0000313" key="3">
    <source>
        <dbReference type="EMBL" id="CAB4714263.1"/>
    </source>
</evidence>
<gene>
    <name evidence="2" type="ORF">UFOPK2310_01121</name>
    <name evidence="3" type="ORF">UFOPK2625_01185</name>
    <name evidence="4" type="ORF">UFOPK4092_01277</name>
</gene>
<dbReference type="EMBL" id="CAEZWW010000142">
    <property type="protein sequence ID" value="CAB4679352.1"/>
    <property type="molecule type" value="Genomic_DNA"/>
</dbReference>
<protein>
    <submittedName>
        <fullName evidence="2">Unannotated protein</fullName>
    </submittedName>
</protein>
<dbReference type="Pfam" id="PF07332">
    <property type="entry name" value="Phage_holin_3_6"/>
    <property type="match status" value="1"/>
</dbReference>
<name>A0A6J6MZM6_9ZZZZ</name>
<organism evidence="2">
    <name type="scientific">freshwater metagenome</name>
    <dbReference type="NCBI Taxonomy" id="449393"/>
    <lineage>
        <taxon>unclassified sequences</taxon>
        <taxon>metagenomes</taxon>
        <taxon>ecological metagenomes</taxon>
    </lineage>
</organism>
<keyword evidence="1" id="KW-1133">Transmembrane helix</keyword>
<evidence type="ECO:0000256" key="1">
    <source>
        <dbReference type="SAM" id="Phobius"/>
    </source>
</evidence>
<feature type="transmembrane region" description="Helical" evidence="1">
    <location>
        <begin position="78"/>
        <end position="100"/>
    </location>
</feature>
<proteinExistence type="predicted"/>
<dbReference type="AlphaFoldDB" id="A0A6J6MZM6"/>
<sequence length="135" mass="13751">MAAKTEPSITELVGKVISDAQRLALAQLALAKDEVSKAGSRIGAGAALGIAAITLISLATIFLLVSLAYGLVQLGLQTWLGFLIVALLLILGAVITGLIARKKLLQVRSGTMATIDELGRTASALGATNPESSGI</sequence>
<feature type="transmembrane region" description="Helical" evidence="1">
    <location>
        <begin position="46"/>
        <end position="72"/>
    </location>
</feature>
<evidence type="ECO:0000313" key="2">
    <source>
        <dbReference type="EMBL" id="CAB4679352.1"/>
    </source>
</evidence>
<evidence type="ECO:0000313" key="4">
    <source>
        <dbReference type="EMBL" id="CAB5026773.1"/>
    </source>
</evidence>
<accession>A0A6J6MZM6</accession>